<reference evidence="2" key="2">
    <citation type="submission" date="2023-05" db="EMBL/GenBank/DDBJ databases">
        <authorList>
            <consortium name="Lawrence Berkeley National Laboratory"/>
            <person name="Steindorff A."/>
            <person name="Hensen N."/>
            <person name="Bonometti L."/>
            <person name="Westerberg I."/>
            <person name="Brannstrom I.O."/>
            <person name="Guillou S."/>
            <person name="Cros-Aarteil S."/>
            <person name="Calhoun S."/>
            <person name="Haridas S."/>
            <person name="Kuo A."/>
            <person name="Mondo S."/>
            <person name="Pangilinan J."/>
            <person name="Riley R."/>
            <person name="Labutti K."/>
            <person name="Andreopoulos B."/>
            <person name="Lipzen A."/>
            <person name="Chen C."/>
            <person name="Yanf M."/>
            <person name="Daum C."/>
            <person name="Ng V."/>
            <person name="Clum A."/>
            <person name="Ohm R."/>
            <person name="Martin F."/>
            <person name="Silar P."/>
            <person name="Natvig D."/>
            <person name="Lalanne C."/>
            <person name="Gautier V."/>
            <person name="Ament-Velasquez S.L."/>
            <person name="Kruys A."/>
            <person name="Hutchinson M.I."/>
            <person name="Powell A.J."/>
            <person name="Barry K."/>
            <person name="Miller A.N."/>
            <person name="Grigoriev I.V."/>
            <person name="Debuchy R."/>
            <person name="Gladieux P."/>
            <person name="Thoren M.H."/>
            <person name="Johannesson H."/>
        </authorList>
    </citation>
    <scope>NUCLEOTIDE SEQUENCE</scope>
    <source>
        <strain evidence="2">CBS 508.74</strain>
    </source>
</reference>
<organism evidence="2 3">
    <name type="scientific">Canariomyces notabilis</name>
    <dbReference type="NCBI Taxonomy" id="2074819"/>
    <lineage>
        <taxon>Eukaryota</taxon>
        <taxon>Fungi</taxon>
        <taxon>Dikarya</taxon>
        <taxon>Ascomycota</taxon>
        <taxon>Pezizomycotina</taxon>
        <taxon>Sordariomycetes</taxon>
        <taxon>Sordariomycetidae</taxon>
        <taxon>Sordariales</taxon>
        <taxon>Chaetomiaceae</taxon>
        <taxon>Canariomyces</taxon>
    </lineage>
</organism>
<name>A0AAN6YRC0_9PEZI</name>
<sequence length="143" mass="15752">MSSRQDPGVVDEMADSDMEYFFDFEAYFRHENAVDQVPVESALGVLEAKGAGPDPSEQVPTNDPAARDMGTVPHAQMQPGRAPAPQLPDPRYSGTGKRDLERHREYEHGGSTPHVCQHDGCANIGKDFKRADRLKAHALACHR</sequence>
<feature type="compositionally biased region" description="Basic and acidic residues" evidence="1">
    <location>
        <begin position="96"/>
        <end position="108"/>
    </location>
</feature>
<reference evidence="2" key="1">
    <citation type="journal article" date="2023" name="Mol. Phylogenet. Evol.">
        <title>Genome-scale phylogeny and comparative genomics of the fungal order Sordariales.</title>
        <authorList>
            <person name="Hensen N."/>
            <person name="Bonometti L."/>
            <person name="Westerberg I."/>
            <person name="Brannstrom I.O."/>
            <person name="Guillou S."/>
            <person name="Cros-Aarteil S."/>
            <person name="Calhoun S."/>
            <person name="Haridas S."/>
            <person name="Kuo A."/>
            <person name="Mondo S."/>
            <person name="Pangilinan J."/>
            <person name="Riley R."/>
            <person name="LaButti K."/>
            <person name="Andreopoulos B."/>
            <person name="Lipzen A."/>
            <person name="Chen C."/>
            <person name="Yan M."/>
            <person name="Daum C."/>
            <person name="Ng V."/>
            <person name="Clum A."/>
            <person name="Steindorff A."/>
            <person name="Ohm R.A."/>
            <person name="Martin F."/>
            <person name="Silar P."/>
            <person name="Natvig D.O."/>
            <person name="Lalanne C."/>
            <person name="Gautier V."/>
            <person name="Ament-Velasquez S.L."/>
            <person name="Kruys A."/>
            <person name="Hutchinson M.I."/>
            <person name="Powell A.J."/>
            <person name="Barry K."/>
            <person name="Miller A.N."/>
            <person name="Grigoriev I.V."/>
            <person name="Debuchy R."/>
            <person name="Gladieux P."/>
            <person name="Hiltunen Thoren M."/>
            <person name="Johannesson H."/>
        </authorList>
    </citation>
    <scope>NUCLEOTIDE SEQUENCE</scope>
    <source>
        <strain evidence="2">CBS 508.74</strain>
    </source>
</reference>
<evidence type="ECO:0000256" key="1">
    <source>
        <dbReference type="SAM" id="MobiDB-lite"/>
    </source>
</evidence>
<evidence type="ECO:0000313" key="3">
    <source>
        <dbReference type="Proteomes" id="UP001302812"/>
    </source>
</evidence>
<evidence type="ECO:0008006" key="4">
    <source>
        <dbReference type="Google" id="ProtNLM"/>
    </source>
</evidence>
<dbReference type="GeneID" id="89941949"/>
<feature type="region of interest" description="Disordered" evidence="1">
    <location>
        <begin position="48"/>
        <end position="112"/>
    </location>
</feature>
<dbReference type="AlphaFoldDB" id="A0AAN6YRC0"/>
<dbReference type="Gene3D" id="3.30.160.60">
    <property type="entry name" value="Classic Zinc Finger"/>
    <property type="match status" value="1"/>
</dbReference>
<protein>
    <recommendedName>
        <fullName evidence="4">C2H2-type domain-containing protein</fullName>
    </recommendedName>
</protein>
<proteinExistence type="predicted"/>
<accession>A0AAN6YRC0</accession>
<gene>
    <name evidence="2" type="ORF">N656DRAFT_798987</name>
</gene>
<evidence type="ECO:0000313" key="2">
    <source>
        <dbReference type="EMBL" id="KAK4111608.1"/>
    </source>
</evidence>
<dbReference type="Proteomes" id="UP001302812">
    <property type="component" value="Unassembled WGS sequence"/>
</dbReference>
<keyword evidence="3" id="KW-1185">Reference proteome</keyword>
<dbReference type="RefSeq" id="XP_064669178.1">
    <property type="nucleotide sequence ID" value="XM_064817824.1"/>
</dbReference>
<comment type="caution">
    <text evidence="2">The sequence shown here is derived from an EMBL/GenBank/DDBJ whole genome shotgun (WGS) entry which is preliminary data.</text>
</comment>
<dbReference type="EMBL" id="MU853345">
    <property type="protein sequence ID" value="KAK4111608.1"/>
    <property type="molecule type" value="Genomic_DNA"/>
</dbReference>